<dbReference type="PANTHER" id="PTHR12110">
    <property type="entry name" value="HYDROXYPYRUVATE ISOMERASE"/>
    <property type="match status" value="1"/>
</dbReference>
<reference evidence="2 3" key="1">
    <citation type="submission" date="2018-07" db="EMBL/GenBank/DDBJ databases">
        <title>Genomic Encyclopedia of Type Strains, Phase III (KMG-III): the genomes of soil and plant-associated and newly described type strains.</title>
        <authorList>
            <person name="Whitman W."/>
        </authorList>
    </citation>
    <scope>NUCLEOTIDE SEQUENCE [LARGE SCALE GENOMIC DNA]</scope>
    <source>
        <strain evidence="2 3">CECT 7506</strain>
    </source>
</reference>
<feature type="domain" description="Xylose isomerase-like TIM barrel" evidence="1">
    <location>
        <begin position="16"/>
        <end position="289"/>
    </location>
</feature>
<proteinExistence type="predicted"/>
<dbReference type="Proteomes" id="UP000252415">
    <property type="component" value="Unassembled WGS sequence"/>
</dbReference>
<dbReference type="OrthoDB" id="110795at2"/>
<dbReference type="AlphaFoldDB" id="A0A368W6W8"/>
<accession>A0A368W6W8</accession>
<keyword evidence="3" id="KW-1185">Reference proteome</keyword>
<comment type="caution">
    <text evidence="2">The sequence shown here is derived from an EMBL/GenBank/DDBJ whole genome shotgun (WGS) entry which is preliminary data.</text>
</comment>
<gene>
    <name evidence="2" type="ORF">DFP97_10170</name>
</gene>
<dbReference type="PANTHER" id="PTHR12110:SF53">
    <property type="entry name" value="BLR5974 PROTEIN"/>
    <property type="match status" value="1"/>
</dbReference>
<dbReference type="InterPro" id="IPR036237">
    <property type="entry name" value="Xyl_isomerase-like_sf"/>
</dbReference>
<dbReference type="RefSeq" id="WP_114378000.1">
    <property type="nucleotide sequence ID" value="NZ_QPJD01000001.1"/>
</dbReference>
<dbReference type="Gene3D" id="3.20.20.150">
    <property type="entry name" value="Divalent-metal-dependent TIM barrel enzymes"/>
    <property type="match status" value="1"/>
</dbReference>
<evidence type="ECO:0000313" key="3">
    <source>
        <dbReference type="Proteomes" id="UP000252415"/>
    </source>
</evidence>
<keyword evidence="2" id="KW-0413">Isomerase</keyword>
<protein>
    <submittedName>
        <fullName evidence="2">Sugar phosphate isomerase/epimerase</fullName>
    </submittedName>
</protein>
<dbReference type="GO" id="GO:0016853">
    <property type="term" value="F:isomerase activity"/>
    <property type="evidence" value="ECO:0007669"/>
    <property type="project" value="UniProtKB-KW"/>
</dbReference>
<dbReference type="InterPro" id="IPR050312">
    <property type="entry name" value="IolE/XylAMocC-like"/>
</dbReference>
<name>A0A368W6W8_9BACL</name>
<dbReference type="EMBL" id="QPJD01000001">
    <property type="protein sequence ID" value="RCW51730.1"/>
    <property type="molecule type" value="Genomic_DNA"/>
</dbReference>
<dbReference type="Pfam" id="PF01261">
    <property type="entry name" value="AP_endonuc_2"/>
    <property type="match status" value="1"/>
</dbReference>
<evidence type="ECO:0000259" key="1">
    <source>
        <dbReference type="Pfam" id="PF01261"/>
    </source>
</evidence>
<dbReference type="SUPFAM" id="SSF51658">
    <property type="entry name" value="Xylose isomerase-like"/>
    <property type="match status" value="1"/>
</dbReference>
<evidence type="ECO:0000313" key="2">
    <source>
        <dbReference type="EMBL" id="RCW51730.1"/>
    </source>
</evidence>
<dbReference type="InterPro" id="IPR013022">
    <property type="entry name" value="Xyl_isomerase-like_TIM-brl"/>
</dbReference>
<organism evidence="2 3">
    <name type="scientific">Paenibacillus prosopidis</name>
    <dbReference type="NCBI Taxonomy" id="630520"/>
    <lineage>
        <taxon>Bacteria</taxon>
        <taxon>Bacillati</taxon>
        <taxon>Bacillota</taxon>
        <taxon>Bacilli</taxon>
        <taxon>Bacillales</taxon>
        <taxon>Paenibacillaceae</taxon>
        <taxon>Paenibacillus</taxon>
    </lineage>
</organism>
<sequence>MSYEVVSNLERLKAKLDFVQEAGFDTVEIPIQGMNVITNGEIETKRLHAYAKLFSDTSLHFTMHAPFDLNLFRQGDAAFESKLFMTSLEVTGALGSEVLVYHVGRFISEEQFIYPHSWRSLTIAEKQQLMQQEVDLMRIAGDRAKQLNVRIGMENMRPYLDCPHYCYSVVPKELARQVAAVNHSHVGITLDIGHLYLSTQMYGLHLQEELEAMMPYILHIHMHDNFGKPCFSTEKNQYELTPHGRGDMHMPIGKGGIPIAEIAKLMENTAINGYLIHEVREQYESHWADLAQKHNLLFLKSDAQDKQYYAG</sequence>